<dbReference type="GO" id="GO:0003677">
    <property type="term" value="F:DNA binding"/>
    <property type="evidence" value="ECO:0007669"/>
    <property type="project" value="InterPro"/>
</dbReference>
<dbReference type="STRING" id="74969.FAD_1324"/>
<dbReference type="EMBL" id="CP015363">
    <property type="protein sequence ID" value="ARD85188.1"/>
    <property type="molecule type" value="Genomic_DNA"/>
</dbReference>
<dbReference type="InterPro" id="IPR006935">
    <property type="entry name" value="Helicase/UvrB_N"/>
</dbReference>
<dbReference type="GO" id="GO:0005524">
    <property type="term" value="F:ATP binding"/>
    <property type="evidence" value="ECO:0007669"/>
    <property type="project" value="InterPro"/>
</dbReference>
<sequence length="1002" mass="117027">MEERIIPVYQRLIHNVDSSSLPDSWDFTFDKFSESKKLYDYQKDALKSGLKFLHHYYSDILNYPESEYNSSILEGKKSLFNEINTERIVKHTDILDISVKNTSIFKIASQFYNVEGKRIPFFNFTNRMGFWMATGSGKSLVIVKLIEILNELKKRGSIPDEDILFLTYRDDLIDQIKKQIDEFNSFSPVKIKYWDLKDYDKVKHDLLFNRDDINIFIYRSDLISDTSAEKLLSFEDIENNGKWYIILDEAHKGTNGDSKRQIFYSILSRNGFLFNFSATFTDRWDIITTVFNLNLDRFTEKGYGKNIYVSQQDLSALEGYNKDSDSIERRDEKKKIVLKTLITLAMVKKAYKQLSTVSANIYHNPLLLLYGHTTEVENADIEIFFETLGDIALNRIDSRIFEECKNSILDEFINNPTYVFGKDTDSNKLRFNYNDFSNLTFDDVLKLVYNSDGAGKIEVVRTKANKAELAFKLKTSDKYFASIKIGDITKWLNDKLVGYEVSENPTEDSFFNNIDNNSSPINILMGSRSYYEGWDLNRPNVMVFVNIGKGDAKKYVLQSIGRGVRIEPLKNKRQRIAELSRNGDLEAKKIFSILQEKNYEGLISIIETLFIFGTDENNIKAIMDGIKFELEKNGEILDVKKTKFDFNPKLLLPVYLEKKEVELKELPKFSGNLNLLEDYVNWMEDDRVIYANYSDVATPATIGRLHNYLNADNIQNTNSSNAYNQLHNLIGHLNTSIKYMDKFKDLEDEIIHFKEISAEGISKEKKNELNKKIEDVRNLKNSDFVEKNLLQKFKSGEMSERDLKEYGDLMKKMGKIEKPTLFEFDESKIELINIAQHYYLPIILSISDKADVLSHVIKVKSEKEFIHNLDEFIAKEGLKSYKLDWWVFSKIDESIDNVNIPYFDKGKNRMRDYSPDFIFWLKRGSEYRIVFVDPKSTKYTDYEQKADYFSKLFEENGFPKEFQYGGFSIKVHLFMVTDNINSVGENYKKYWIDNIEKIFSVI</sequence>
<dbReference type="GO" id="GO:0140097">
    <property type="term" value="F:catalytic activity, acting on DNA"/>
    <property type="evidence" value="ECO:0007669"/>
    <property type="project" value="UniProtKB-ARBA"/>
</dbReference>
<dbReference type="Proteomes" id="UP000192050">
    <property type="component" value="Chromosome"/>
</dbReference>
<dbReference type="PROSITE" id="PS51192">
    <property type="entry name" value="HELICASE_ATP_BIND_1"/>
    <property type="match status" value="1"/>
</dbReference>
<dbReference type="GO" id="GO:0120545">
    <property type="term" value="F:nucleic acid conformation isomerase activity"/>
    <property type="evidence" value="ECO:0007669"/>
    <property type="project" value="UniProtKB-ARBA"/>
</dbReference>
<evidence type="ECO:0000313" key="3">
    <source>
        <dbReference type="Proteomes" id="UP000192050"/>
    </source>
</evidence>
<feature type="domain" description="Helicase ATP-binding" evidence="1">
    <location>
        <begin position="119"/>
        <end position="298"/>
    </location>
</feature>
<dbReference type="REBASE" id="195971">
    <property type="entry name" value="FacYORF1325P"/>
</dbReference>
<dbReference type="Gene3D" id="3.40.50.300">
    <property type="entry name" value="P-loop containing nucleotide triphosphate hydrolases"/>
    <property type="match status" value="1"/>
</dbReference>
<dbReference type="InterPro" id="IPR014001">
    <property type="entry name" value="Helicase_ATP-bd"/>
</dbReference>
<reference evidence="2 3" key="1">
    <citation type="submission" date="2011-10" db="EMBL/GenBank/DDBJ databases">
        <title>Metabolic and evolutionary patterns in the extreme acidophile Ferroplasma acidiphilum.</title>
        <authorList>
            <person name="Golyshina O.V."/>
            <person name="Kozyavkin S.A."/>
            <person name="Tatusov R.L."/>
            <person name="Slesarev A.I."/>
            <person name="Golyshin P.N."/>
        </authorList>
    </citation>
    <scope>NUCLEOTIDE SEQUENCE [LARGE SCALE GENOMIC DNA]</scope>
    <source>
        <strain evidence="3">Y</strain>
    </source>
</reference>
<dbReference type="RefSeq" id="WP_081142800.1">
    <property type="nucleotide sequence ID" value="NZ_CP015363.1"/>
</dbReference>
<dbReference type="InterPro" id="IPR027417">
    <property type="entry name" value="P-loop_NTPase"/>
</dbReference>
<dbReference type="GO" id="GO:0016787">
    <property type="term" value="F:hydrolase activity"/>
    <property type="evidence" value="ECO:0007669"/>
    <property type="project" value="InterPro"/>
</dbReference>
<dbReference type="GeneID" id="31676816"/>
<name>A0A1V0N4X6_9ARCH</name>
<evidence type="ECO:0000313" key="2">
    <source>
        <dbReference type="EMBL" id="ARD85188.1"/>
    </source>
</evidence>
<gene>
    <name evidence="2" type="ORF">FAD_1324</name>
</gene>
<evidence type="ECO:0000259" key="1">
    <source>
        <dbReference type="PROSITE" id="PS51192"/>
    </source>
</evidence>
<dbReference type="AlphaFoldDB" id="A0A1V0N4X6"/>
<accession>A0A1V0N4X6</accession>
<dbReference type="Pfam" id="PF04851">
    <property type="entry name" value="ResIII"/>
    <property type="match status" value="1"/>
</dbReference>
<keyword evidence="3" id="KW-1185">Reference proteome</keyword>
<organism evidence="2 3">
    <name type="scientific">Ferroplasma acidiphilum</name>
    <dbReference type="NCBI Taxonomy" id="74969"/>
    <lineage>
        <taxon>Archaea</taxon>
        <taxon>Methanobacteriati</taxon>
        <taxon>Thermoplasmatota</taxon>
        <taxon>Thermoplasmata</taxon>
        <taxon>Thermoplasmatales</taxon>
        <taxon>Ferroplasmaceae</taxon>
        <taxon>Ferroplasma</taxon>
    </lineage>
</organism>
<proteinExistence type="predicted"/>
<dbReference type="SUPFAM" id="SSF52540">
    <property type="entry name" value="P-loop containing nucleoside triphosphate hydrolases"/>
    <property type="match status" value="2"/>
</dbReference>
<dbReference type="OrthoDB" id="142771at2157"/>
<protein>
    <recommendedName>
        <fullName evidence="1">Helicase ATP-binding domain-containing protein</fullName>
    </recommendedName>
</protein>
<dbReference type="KEGG" id="fai:FAD_1324"/>